<dbReference type="Proteomes" id="UP001222027">
    <property type="component" value="Unassembled WGS sequence"/>
</dbReference>
<evidence type="ECO:0000313" key="1">
    <source>
        <dbReference type="EMBL" id="KAJ8498114.1"/>
    </source>
</evidence>
<comment type="caution">
    <text evidence="1">The sequence shown here is derived from an EMBL/GenBank/DDBJ whole genome shotgun (WGS) entry which is preliminary data.</text>
</comment>
<proteinExistence type="predicted"/>
<reference evidence="1 2" key="1">
    <citation type="submission" date="2022-12" db="EMBL/GenBank/DDBJ databases">
        <title>Chromosome-scale assembly of the Ensete ventricosum genome.</title>
        <authorList>
            <person name="Dussert Y."/>
            <person name="Stocks J."/>
            <person name="Wendawek A."/>
            <person name="Woldeyes F."/>
            <person name="Nichols R.A."/>
            <person name="Borrell J.S."/>
        </authorList>
    </citation>
    <scope>NUCLEOTIDE SEQUENCE [LARGE SCALE GENOMIC DNA]</scope>
    <source>
        <strain evidence="2">cv. Maze</strain>
        <tissue evidence="1">Seeds</tissue>
    </source>
</reference>
<evidence type="ECO:0000313" key="2">
    <source>
        <dbReference type="Proteomes" id="UP001222027"/>
    </source>
</evidence>
<dbReference type="EMBL" id="JAQQAF010000003">
    <property type="protein sequence ID" value="KAJ8498114.1"/>
    <property type="molecule type" value="Genomic_DNA"/>
</dbReference>
<name>A0AAV8PQB1_ENSVE</name>
<keyword evidence="2" id="KW-1185">Reference proteome</keyword>
<gene>
    <name evidence="1" type="ORF">OPV22_008666</name>
</gene>
<accession>A0AAV8PQB1</accession>
<dbReference type="AlphaFoldDB" id="A0AAV8PQB1"/>
<protein>
    <submittedName>
        <fullName evidence="1">Uncharacterized protein</fullName>
    </submittedName>
</protein>
<sequence>MVATRDEDKLDDYQRLSGFLLFRYRVLSFLYSVASLLGEETQRKKGGGRGLSRRRASVEELNTSFEEMFSIVRAQFEV</sequence>
<organism evidence="1 2">
    <name type="scientific">Ensete ventricosum</name>
    <name type="common">Abyssinian banana</name>
    <name type="synonym">Musa ensete</name>
    <dbReference type="NCBI Taxonomy" id="4639"/>
    <lineage>
        <taxon>Eukaryota</taxon>
        <taxon>Viridiplantae</taxon>
        <taxon>Streptophyta</taxon>
        <taxon>Embryophyta</taxon>
        <taxon>Tracheophyta</taxon>
        <taxon>Spermatophyta</taxon>
        <taxon>Magnoliopsida</taxon>
        <taxon>Liliopsida</taxon>
        <taxon>Zingiberales</taxon>
        <taxon>Musaceae</taxon>
        <taxon>Ensete</taxon>
    </lineage>
</organism>